<dbReference type="Pfam" id="PF00072">
    <property type="entry name" value="Response_reg"/>
    <property type="match status" value="1"/>
</dbReference>
<dbReference type="AlphaFoldDB" id="A0AAV8T197"/>
<accession>A0AAV8T197</accession>
<keyword evidence="1" id="KW-0597">Phosphoprotein</keyword>
<name>A0AAV8T197_9ROSI</name>
<dbReference type="Gene3D" id="3.40.50.2300">
    <property type="match status" value="1"/>
</dbReference>
<comment type="caution">
    <text evidence="3">The sequence shown here is derived from an EMBL/GenBank/DDBJ whole genome shotgun (WGS) entry which is preliminary data.</text>
</comment>
<organism evidence="3 4">
    <name type="scientific">Erythroxylum novogranatense</name>
    <dbReference type="NCBI Taxonomy" id="1862640"/>
    <lineage>
        <taxon>Eukaryota</taxon>
        <taxon>Viridiplantae</taxon>
        <taxon>Streptophyta</taxon>
        <taxon>Embryophyta</taxon>
        <taxon>Tracheophyta</taxon>
        <taxon>Spermatophyta</taxon>
        <taxon>Magnoliopsida</taxon>
        <taxon>eudicotyledons</taxon>
        <taxon>Gunneridae</taxon>
        <taxon>Pentapetalae</taxon>
        <taxon>rosids</taxon>
        <taxon>fabids</taxon>
        <taxon>Malpighiales</taxon>
        <taxon>Erythroxylaceae</taxon>
        <taxon>Erythroxylum</taxon>
    </lineage>
</organism>
<dbReference type="PANTHER" id="PTHR43228:SF1">
    <property type="entry name" value="TWO-COMPONENT RESPONSE REGULATOR ARR22"/>
    <property type="match status" value="1"/>
</dbReference>
<evidence type="ECO:0000259" key="2">
    <source>
        <dbReference type="PROSITE" id="PS50110"/>
    </source>
</evidence>
<dbReference type="CDD" id="cd17546">
    <property type="entry name" value="REC_hyHK_CKI1_RcsC-like"/>
    <property type="match status" value="1"/>
</dbReference>
<feature type="domain" description="Response regulatory" evidence="2">
    <location>
        <begin position="8"/>
        <end position="123"/>
    </location>
</feature>
<sequence length="147" mass="16180">MVEENNFRVLVVDDDSVVRKIHEMMLSKHGMEVWLAENGKAAVDLHEAGARFNLILMDLETPIMNGREATRQLRAMGVDSAIVGVTSCTSELEQRNFMAAGLNDCVSKPLSIHKIASFLPFTNTKNVITHGCTSSSSNSNRIDNEST</sequence>
<dbReference type="InterPro" id="IPR001789">
    <property type="entry name" value="Sig_transdc_resp-reg_receiver"/>
</dbReference>
<feature type="modified residue" description="4-aspartylphosphate" evidence="1">
    <location>
        <position position="58"/>
    </location>
</feature>
<dbReference type="GO" id="GO:0000160">
    <property type="term" value="P:phosphorelay signal transduction system"/>
    <property type="evidence" value="ECO:0007669"/>
    <property type="project" value="InterPro"/>
</dbReference>
<dbReference type="EMBL" id="JAIWQS010000007">
    <property type="protein sequence ID" value="KAJ8760541.1"/>
    <property type="molecule type" value="Genomic_DNA"/>
</dbReference>
<dbReference type="Proteomes" id="UP001159364">
    <property type="component" value="Linkage Group LG07"/>
</dbReference>
<dbReference type="SUPFAM" id="SSF52172">
    <property type="entry name" value="CheY-like"/>
    <property type="match status" value="1"/>
</dbReference>
<dbReference type="SMART" id="SM00448">
    <property type="entry name" value="REC"/>
    <property type="match status" value="1"/>
</dbReference>
<evidence type="ECO:0000256" key="1">
    <source>
        <dbReference type="PROSITE-ProRule" id="PRU00169"/>
    </source>
</evidence>
<gene>
    <name evidence="3" type="ORF">K2173_015208</name>
</gene>
<evidence type="ECO:0000313" key="3">
    <source>
        <dbReference type="EMBL" id="KAJ8760541.1"/>
    </source>
</evidence>
<proteinExistence type="predicted"/>
<dbReference type="InterPro" id="IPR011006">
    <property type="entry name" value="CheY-like_superfamily"/>
</dbReference>
<keyword evidence="4" id="KW-1185">Reference proteome</keyword>
<protein>
    <recommendedName>
        <fullName evidence="2">Response regulatory domain-containing protein</fullName>
    </recommendedName>
</protein>
<evidence type="ECO:0000313" key="4">
    <source>
        <dbReference type="Proteomes" id="UP001159364"/>
    </source>
</evidence>
<reference evidence="3 4" key="1">
    <citation type="submission" date="2021-09" db="EMBL/GenBank/DDBJ databases">
        <title>Genomic insights and catalytic innovation underlie evolution of tropane alkaloids biosynthesis.</title>
        <authorList>
            <person name="Wang Y.-J."/>
            <person name="Tian T."/>
            <person name="Huang J.-P."/>
            <person name="Huang S.-X."/>
        </authorList>
    </citation>
    <scope>NUCLEOTIDE SEQUENCE [LARGE SCALE GENOMIC DNA]</scope>
    <source>
        <strain evidence="3">KIB-2018</strain>
        <tissue evidence="3">Leaf</tissue>
    </source>
</reference>
<dbReference type="PROSITE" id="PS50110">
    <property type="entry name" value="RESPONSE_REGULATORY"/>
    <property type="match status" value="1"/>
</dbReference>
<dbReference type="InterPro" id="IPR052048">
    <property type="entry name" value="ST_Response_Regulator"/>
</dbReference>
<dbReference type="PANTHER" id="PTHR43228">
    <property type="entry name" value="TWO-COMPONENT RESPONSE REGULATOR"/>
    <property type="match status" value="1"/>
</dbReference>